<keyword evidence="7 15" id="KW-0479">Metal-binding</keyword>
<dbReference type="Pfam" id="PF02779">
    <property type="entry name" value="Transket_pyr"/>
    <property type="match status" value="1"/>
</dbReference>
<evidence type="ECO:0000256" key="11">
    <source>
        <dbReference type="NCBIfam" id="TIGR00232"/>
    </source>
</evidence>
<dbReference type="FunFam" id="3.40.50.970:FF:000004">
    <property type="entry name" value="Transketolase"/>
    <property type="match status" value="1"/>
</dbReference>
<feature type="binding site" evidence="13">
    <location>
        <position position="267"/>
    </location>
    <ligand>
        <name>substrate</name>
    </ligand>
</feature>
<evidence type="ECO:0000256" key="4">
    <source>
        <dbReference type="ARBA" id="ARBA00011738"/>
    </source>
</evidence>
<keyword evidence="8 15" id="KW-0460">Magnesium</keyword>
<comment type="similarity">
    <text evidence="3">Belongs to the transketolase family.</text>
</comment>
<dbReference type="PROSITE" id="PS00801">
    <property type="entry name" value="TRANSKETOLASE_1"/>
    <property type="match status" value="1"/>
</dbReference>
<dbReference type="SUPFAM" id="SSF52922">
    <property type="entry name" value="TK C-terminal domain-like"/>
    <property type="match status" value="1"/>
</dbReference>
<proteinExistence type="inferred from homology"/>
<dbReference type="EMBL" id="JASJOS010000009">
    <property type="protein sequence ID" value="MDJ1482859.1"/>
    <property type="molecule type" value="Genomic_DNA"/>
</dbReference>
<dbReference type="InterPro" id="IPR005478">
    <property type="entry name" value="Transketolase_bac-like"/>
</dbReference>
<feature type="site" description="Important for catalytic activity" evidence="16">
    <location>
        <position position="32"/>
    </location>
</feature>
<protein>
    <recommendedName>
        <fullName evidence="5 11">Transketolase</fullName>
        <ecNumber evidence="5 11">2.2.1.1</ecNumber>
    </recommendedName>
</protein>
<reference evidence="18" key="1">
    <citation type="submission" date="2023-05" db="EMBL/GenBank/DDBJ databases">
        <authorList>
            <person name="Zhang X."/>
        </authorList>
    </citation>
    <scope>NUCLEOTIDE SEQUENCE</scope>
    <source>
        <strain evidence="18">YF14B1</strain>
    </source>
</reference>
<sequence>MIAEQTPDIDTLCINTIRFLSVDAVQKANSGHPGTPMGAAPMAHVLWSRIMHYDSQDPDWPNRDRFILSAGHASMLQYSILHLTGYDLSLDDLKQFRQLGSKTPGHPEVDITPGIEITTGPLGQGFANGVGFAIAQKFLASRYNKPGFDLFNYRIFAICSDGDLMEGISSEAGSLAGHLQLGNLIYLYDDNHISIEGDTNLAFSEDIVKRFEGFGWHVQVLEDGNDLKALQIAIDAAIQEKNRPSIIKIRTHIAYGSPNKVDTAGAHGSPLGEDEIRLTKQNMGWDPDKQFYVPEQVYTYYNQAASQSRKHHHTWKELFDQYRKQFPELAEEYLNLRQFHYPQGWQESIPVFDPAKESSMATRSASGKVINALSSIFPTLMGGAADLSPSTDTFIKGSDSFQAGSYHGRNLHFGVREHSMGAIINGIAHTGGIIPFGATFLIFSEYMRPPIRMASIMRFRPIFIFTHDSIGLGEDGTTHQPIEQLISLRSIPGIIVLRPADANETAQAWRVALEHTQDPVLLILSRQKLPVLDQTKYAPAKNLEKGAYVLSDAEGTPELILIATGSEVSLALEAQQKLTSEGVRVRVVSMPSWELFDKQEATYRNSVLLPEVRKRIAIEAGSPLGWHKYVTDEGGIIGINRFGESAPASDLMKVFGFTVDNICEKARQLLAGEDITPQVKEIASHK</sequence>
<dbReference type="CDD" id="cd02012">
    <property type="entry name" value="TPP_TK"/>
    <property type="match status" value="1"/>
</dbReference>
<dbReference type="FunFam" id="3.40.50.920:FF:000003">
    <property type="entry name" value="Transketolase"/>
    <property type="match status" value="1"/>
</dbReference>
<dbReference type="PANTHER" id="PTHR43522">
    <property type="entry name" value="TRANSKETOLASE"/>
    <property type="match status" value="1"/>
</dbReference>
<feature type="binding site" evidence="14">
    <location>
        <position position="443"/>
    </location>
    <ligand>
        <name>thiamine diphosphate</name>
        <dbReference type="ChEBI" id="CHEBI:58937"/>
    </ligand>
</feature>
<feature type="binding site" evidence="15">
    <location>
        <position position="161"/>
    </location>
    <ligand>
        <name>Mg(2+)</name>
        <dbReference type="ChEBI" id="CHEBI:18420"/>
    </ligand>
</feature>
<dbReference type="Pfam" id="PF00456">
    <property type="entry name" value="Transketolase_N"/>
    <property type="match status" value="1"/>
</dbReference>
<dbReference type="InterPro" id="IPR005474">
    <property type="entry name" value="Transketolase_N"/>
</dbReference>
<feature type="binding site" evidence="15">
    <location>
        <position position="191"/>
    </location>
    <ligand>
        <name>Mg(2+)</name>
        <dbReference type="ChEBI" id="CHEBI:18420"/>
    </ligand>
</feature>
<feature type="binding site" evidence="13">
    <location>
        <position position="32"/>
    </location>
    <ligand>
        <name>substrate</name>
    </ligand>
</feature>
<dbReference type="AlphaFoldDB" id="A0AAE3QU55"/>
<gene>
    <name evidence="18" type="primary">tkt</name>
    <name evidence="18" type="ORF">QNI16_20325</name>
</gene>
<dbReference type="Pfam" id="PF22613">
    <property type="entry name" value="Transketolase_C_1"/>
    <property type="match status" value="1"/>
</dbReference>
<feature type="binding site" evidence="13">
    <location>
        <position position="475"/>
    </location>
    <ligand>
        <name>substrate</name>
    </ligand>
</feature>
<dbReference type="Gene3D" id="3.40.50.920">
    <property type="match status" value="1"/>
</dbReference>
<evidence type="ECO:0000256" key="14">
    <source>
        <dbReference type="PIRSR" id="PIRSR605478-3"/>
    </source>
</evidence>
<accession>A0AAE3QU55</accession>
<feature type="site" description="Important for catalytic activity" evidence="16">
    <location>
        <position position="267"/>
    </location>
</feature>
<evidence type="ECO:0000259" key="17">
    <source>
        <dbReference type="SMART" id="SM00861"/>
    </source>
</evidence>
<dbReference type="EC" id="2.2.1.1" evidence="5 11"/>
<feature type="binding site" evidence="14">
    <location>
        <begin position="120"/>
        <end position="122"/>
    </location>
    <ligand>
        <name>thiamine diphosphate</name>
        <dbReference type="ChEBI" id="CHEBI:58937"/>
    </ligand>
</feature>
<evidence type="ECO:0000256" key="5">
    <source>
        <dbReference type="ARBA" id="ARBA00013152"/>
    </source>
</evidence>
<evidence type="ECO:0000256" key="13">
    <source>
        <dbReference type="PIRSR" id="PIRSR605478-2"/>
    </source>
</evidence>
<dbReference type="CDD" id="cd07033">
    <property type="entry name" value="TPP_PYR_DXS_TK_like"/>
    <property type="match status" value="1"/>
</dbReference>
<dbReference type="GO" id="GO:0005829">
    <property type="term" value="C:cytosol"/>
    <property type="evidence" value="ECO:0007669"/>
    <property type="project" value="TreeGrafter"/>
</dbReference>
<evidence type="ECO:0000256" key="10">
    <source>
        <dbReference type="ARBA" id="ARBA00049473"/>
    </source>
</evidence>
<dbReference type="GO" id="GO:0004802">
    <property type="term" value="F:transketolase activity"/>
    <property type="evidence" value="ECO:0007669"/>
    <property type="project" value="UniProtKB-UniRule"/>
</dbReference>
<dbReference type="InterPro" id="IPR029061">
    <property type="entry name" value="THDP-binding"/>
</dbReference>
<feature type="binding site" evidence="13">
    <location>
        <position position="390"/>
    </location>
    <ligand>
        <name>substrate</name>
    </ligand>
</feature>
<dbReference type="PANTHER" id="PTHR43522:SF2">
    <property type="entry name" value="TRANSKETOLASE 1-RELATED"/>
    <property type="match status" value="1"/>
</dbReference>
<dbReference type="Proteomes" id="UP001241110">
    <property type="component" value="Unassembled WGS sequence"/>
</dbReference>
<comment type="caution">
    <text evidence="18">The sequence shown here is derived from an EMBL/GenBank/DDBJ whole genome shotgun (WGS) entry which is preliminary data.</text>
</comment>
<feature type="binding site" evidence="13">
    <location>
        <position position="467"/>
    </location>
    <ligand>
        <name>substrate</name>
    </ligand>
</feature>
<feature type="binding site" evidence="13">
    <location>
        <position position="479"/>
    </location>
    <ligand>
        <name>substrate</name>
    </ligand>
</feature>
<feature type="binding site" evidence="14">
    <location>
        <position position="72"/>
    </location>
    <ligand>
        <name>thiamine diphosphate</name>
        <dbReference type="ChEBI" id="CHEBI:58937"/>
    </ligand>
</feature>
<feature type="binding site" evidence="14">
    <location>
        <position position="191"/>
    </location>
    <ligand>
        <name>thiamine diphosphate</name>
        <dbReference type="ChEBI" id="CHEBI:58937"/>
    </ligand>
</feature>
<dbReference type="RefSeq" id="WP_313982247.1">
    <property type="nucleotide sequence ID" value="NZ_JASJOS010000009.1"/>
</dbReference>
<dbReference type="NCBIfam" id="TIGR00232">
    <property type="entry name" value="tktlase_bact"/>
    <property type="match status" value="1"/>
</dbReference>
<dbReference type="SUPFAM" id="SSF52518">
    <property type="entry name" value="Thiamin diphosphate-binding fold (THDP-binding)"/>
    <property type="match status" value="2"/>
</dbReference>
<evidence type="ECO:0000256" key="9">
    <source>
        <dbReference type="ARBA" id="ARBA00023052"/>
    </source>
</evidence>
<evidence type="ECO:0000256" key="16">
    <source>
        <dbReference type="PIRSR" id="PIRSR605478-5"/>
    </source>
</evidence>
<keyword evidence="9 14" id="KW-0786">Thiamine pyrophosphate</keyword>
<name>A0AAE3QU55_9BACT</name>
<comment type="cofactor">
    <cofactor evidence="1">
        <name>Ca(2+)</name>
        <dbReference type="ChEBI" id="CHEBI:29108"/>
    </cofactor>
</comment>
<comment type="catalytic activity">
    <reaction evidence="10">
        <text>D-sedoheptulose 7-phosphate + D-glyceraldehyde 3-phosphate = aldehydo-D-ribose 5-phosphate + D-xylulose 5-phosphate</text>
        <dbReference type="Rhea" id="RHEA:10508"/>
        <dbReference type="ChEBI" id="CHEBI:57483"/>
        <dbReference type="ChEBI" id="CHEBI:57737"/>
        <dbReference type="ChEBI" id="CHEBI:58273"/>
        <dbReference type="ChEBI" id="CHEBI:59776"/>
        <dbReference type="EC" id="2.2.1.1"/>
    </reaction>
</comment>
<dbReference type="GO" id="GO:0009052">
    <property type="term" value="P:pentose-phosphate shunt, non-oxidative branch"/>
    <property type="evidence" value="ECO:0007669"/>
    <property type="project" value="UniProtKB-ARBA"/>
</dbReference>
<dbReference type="InterPro" id="IPR049557">
    <property type="entry name" value="Transketolase_CS"/>
</dbReference>
<feature type="domain" description="Transketolase-like pyrimidine-binding" evidence="17">
    <location>
        <begin position="360"/>
        <end position="531"/>
    </location>
</feature>
<evidence type="ECO:0000256" key="15">
    <source>
        <dbReference type="PIRSR" id="PIRSR605478-4"/>
    </source>
</evidence>
<keyword evidence="6 18" id="KW-0808">Transferase</keyword>
<evidence type="ECO:0000313" key="18">
    <source>
        <dbReference type="EMBL" id="MDJ1482859.1"/>
    </source>
</evidence>
<evidence type="ECO:0000256" key="7">
    <source>
        <dbReference type="ARBA" id="ARBA00022723"/>
    </source>
</evidence>
<comment type="cofactor">
    <cofactor evidence="14">
        <name>thiamine diphosphate</name>
        <dbReference type="ChEBI" id="CHEBI:58937"/>
    </cofactor>
    <text evidence="14">Binds 1 thiamine pyrophosphate per subunit. During the reaction, the substrate forms a covalent intermediate with the cofactor.</text>
</comment>
<dbReference type="InterPro" id="IPR055152">
    <property type="entry name" value="Transketolase-like_C_2"/>
</dbReference>
<evidence type="ECO:0000256" key="6">
    <source>
        <dbReference type="ARBA" id="ARBA00022679"/>
    </source>
</evidence>
<feature type="binding site" evidence="14">
    <location>
        <position position="162"/>
    </location>
    <ligand>
        <name>thiamine diphosphate</name>
        <dbReference type="ChEBI" id="CHEBI:58937"/>
    </ligand>
</feature>
<comment type="cofactor">
    <cofactor evidence="15">
        <name>Mg(2+)</name>
        <dbReference type="ChEBI" id="CHEBI:18420"/>
    </cofactor>
    <text evidence="15">Binds 1 Mg(2+) ion per subunit. Can also utilize other divalent metal cations, such as Ca(2+), Mn(2+) and Co(2+).</text>
</comment>
<dbReference type="InterPro" id="IPR033247">
    <property type="entry name" value="Transketolase_fam"/>
</dbReference>
<evidence type="ECO:0000256" key="12">
    <source>
        <dbReference type="PIRSR" id="PIRSR605478-1"/>
    </source>
</evidence>
<feature type="active site" description="Proton donor" evidence="12">
    <location>
        <position position="417"/>
    </location>
</feature>
<dbReference type="InterPro" id="IPR009014">
    <property type="entry name" value="Transketo_C/PFOR_II"/>
</dbReference>
<dbReference type="SMART" id="SM00861">
    <property type="entry name" value="Transket_pyr"/>
    <property type="match status" value="1"/>
</dbReference>
<feature type="binding site" evidence="14">
    <location>
        <position position="267"/>
    </location>
    <ligand>
        <name>thiamine diphosphate</name>
        <dbReference type="ChEBI" id="CHEBI:58937"/>
    </ligand>
</feature>
<evidence type="ECO:0000256" key="8">
    <source>
        <dbReference type="ARBA" id="ARBA00022842"/>
    </source>
</evidence>
<dbReference type="GO" id="GO:0046872">
    <property type="term" value="F:metal ion binding"/>
    <property type="evidence" value="ECO:0007669"/>
    <property type="project" value="UniProtKB-KW"/>
</dbReference>
<evidence type="ECO:0000256" key="3">
    <source>
        <dbReference type="ARBA" id="ARBA00007131"/>
    </source>
</evidence>
<comment type="subunit">
    <text evidence="4">Homodimer.</text>
</comment>
<evidence type="ECO:0000256" key="2">
    <source>
        <dbReference type="ARBA" id="ARBA00001941"/>
    </source>
</evidence>
<feature type="binding site" evidence="15">
    <location>
        <position position="193"/>
    </location>
    <ligand>
        <name>Mg(2+)</name>
        <dbReference type="ChEBI" id="CHEBI:18420"/>
    </ligand>
</feature>
<dbReference type="InterPro" id="IPR005475">
    <property type="entry name" value="Transketolase-like_Pyr-bd"/>
</dbReference>
<dbReference type="Gene3D" id="3.40.50.970">
    <property type="match status" value="2"/>
</dbReference>
<organism evidence="18 19">
    <name type="scientific">Xanthocytophaga flava</name>
    <dbReference type="NCBI Taxonomy" id="3048013"/>
    <lineage>
        <taxon>Bacteria</taxon>
        <taxon>Pseudomonadati</taxon>
        <taxon>Bacteroidota</taxon>
        <taxon>Cytophagia</taxon>
        <taxon>Cytophagales</taxon>
        <taxon>Rhodocytophagaceae</taxon>
        <taxon>Xanthocytophaga</taxon>
    </lineage>
</organism>
<comment type="cofactor">
    <cofactor evidence="2">
        <name>Co(2+)</name>
        <dbReference type="ChEBI" id="CHEBI:48828"/>
    </cofactor>
</comment>
<evidence type="ECO:0000256" key="1">
    <source>
        <dbReference type="ARBA" id="ARBA00001913"/>
    </source>
</evidence>
<feature type="binding site" evidence="13">
    <location>
        <position position="363"/>
    </location>
    <ligand>
        <name>substrate</name>
    </ligand>
</feature>
<feature type="binding site" evidence="13">
    <location>
        <position position="526"/>
    </location>
    <ligand>
        <name>substrate</name>
    </ligand>
</feature>
<dbReference type="FunFam" id="3.40.50.970:FF:000003">
    <property type="entry name" value="Transketolase"/>
    <property type="match status" value="1"/>
</dbReference>
<evidence type="ECO:0000313" key="19">
    <source>
        <dbReference type="Proteomes" id="UP001241110"/>
    </source>
</evidence>